<evidence type="ECO:0000313" key="2">
    <source>
        <dbReference type="EMBL" id="GAH89108.1"/>
    </source>
</evidence>
<feature type="non-terminal residue" evidence="2">
    <location>
        <position position="204"/>
    </location>
</feature>
<organism evidence="2">
    <name type="scientific">marine sediment metagenome</name>
    <dbReference type="NCBI Taxonomy" id="412755"/>
    <lineage>
        <taxon>unclassified sequences</taxon>
        <taxon>metagenomes</taxon>
        <taxon>ecological metagenomes</taxon>
    </lineage>
</organism>
<keyword evidence="1" id="KW-0812">Transmembrane</keyword>
<feature type="transmembrane region" description="Helical" evidence="1">
    <location>
        <begin position="68"/>
        <end position="85"/>
    </location>
</feature>
<dbReference type="AlphaFoldDB" id="X1L4M5"/>
<gene>
    <name evidence="2" type="ORF">S03H2_62272</name>
</gene>
<proteinExistence type="predicted"/>
<feature type="transmembrane region" description="Helical" evidence="1">
    <location>
        <begin position="38"/>
        <end position="56"/>
    </location>
</feature>
<reference evidence="2" key="1">
    <citation type="journal article" date="2014" name="Front. Microbiol.">
        <title>High frequency of phylogenetically diverse reductive dehalogenase-homologous genes in deep subseafloor sedimentary metagenomes.</title>
        <authorList>
            <person name="Kawai M."/>
            <person name="Futagami T."/>
            <person name="Toyoda A."/>
            <person name="Takaki Y."/>
            <person name="Nishi S."/>
            <person name="Hori S."/>
            <person name="Arai W."/>
            <person name="Tsubouchi T."/>
            <person name="Morono Y."/>
            <person name="Uchiyama I."/>
            <person name="Ito T."/>
            <person name="Fujiyama A."/>
            <person name="Inagaki F."/>
            <person name="Takami H."/>
        </authorList>
    </citation>
    <scope>NUCLEOTIDE SEQUENCE</scope>
    <source>
        <strain evidence="2">Expedition CK06-06</strain>
    </source>
</reference>
<feature type="transmembrane region" description="Helical" evidence="1">
    <location>
        <begin position="7"/>
        <end position="26"/>
    </location>
</feature>
<sequence length="204" mass="22673">MIDSVEFSIMVVGCFLSMCMFSTLYGKSSPLYALAEESYIGFATGLSIVINLLYIYNTGVVGIQGGDWVLIFGFILGIATILRIYPKYSYFSRLPIAITLGAQLGLSLRTRIYTGFIDQIKASIIPLFEGNAKTLIYNWTTFICVIFMLSFFLYTIEVKGPISLSAKIGEYLMYASFGAIFAQTFMGRLGLFVGSIQNFTVPPW</sequence>
<keyword evidence="1" id="KW-1133">Transmembrane helix</keyword>
<name>X1L4M5_9ZZZZ</name>
<feature type="transmembrane region" description="Helical" evidence="1">
    <location>
        <begin position="168"/>
        <end position="186"/>
    </location>
</feature>
<keyword evidence="1" id="KW-0472">Membrane</keyword>
<protein>
    <submittedName>
        <fullName evidence="2">Uncharacterized protein</fullName>
    </submittedName>
</protein>
<evidence type="ECO:0000256" key="1">
    <source>
        <dbReference type="SAM" id="Phobius"/>
    </source>
</evidence>
<dbReference type="EMBL" id="BARU01040263">
    <property type="protein sequence ID" value="GAH89108.1"/>
    <property type="molecule type" value="Genomic_DNA"/>
</dbReference>
<accession>X1L4M5</accession>
<feature type="transmembrane region" description="Helical" evidence="1">
    <location>
        <begin position="136"/>
        <end position="156"/>
    </location>
</feature>
<comment type="caution">
    <text evidence="2">The sequence shown here is derived from an EMBL/GenBank/DDBJ whole genome shotgun (WGS) entry which is preliminary data.</text>
</comment>